<reference evidence="2" key="2">
    <citation type="submission" date="2021-08" db="EMBL/GenBank/DDBJ databases">
        <authorList>
            <person name="Tani A."/>
            <person name="Ola A."/>
            <person name="Ogura Y."/>
            <person name="Katsura K."/>
            <person name="Hayashi T."/>
        </authorList>
    </citation>
    <scope>NUCLEOTIDE SEQUENCE</scope>
    <source>
        <strain evidence="2">DSM 23632</strain>
    </source>
</reference>
<name>A0ABQ4TYU3_9HYPH</name>
<organism evidence="2 3">
    <name type="scientific">Methylobacterium trifolii</name>
    <dbReference type="NCBI Taxonomy" id="1003092"/>
    <lineage>
        <taxon>Bacteria</taxon>
        <taxon>Pseudomonadati</taxon>
        <taxon>Pseudomonadota</taxon>
        <taxon>Alphaproteobacteria</taxon>
        <taxon>Hyphomicrobiales</taxon>
        <taxon>Methylobacteriaceae</taxon>
        <taxon>Methylobacterium</taxon>
    </lineage>
</organism>
<proteinExistence type="predicted"/>
<evidence type="ECO:0000313" key="3">
    <source>
        <dbReference type="Proteomes" id="UP001055057"/>
    </source>
</evidence>
<gene>
    <name evidence="2" type="ORF">MPOCJGCO_1889</name>
</gene>
<protein>
    <submittedName>
        <fullName evidence="2">Uncharacterized protein</fullName>
    </submittedName>
</protein>
<dbReference type="Proteomes" id="UP001055057">
    <property type="component" value="Unassembled WGS sequence"/>
</dbReference>
<feature type="compositionally biased region" description="Basic and acidic residues" evidence="1">
    <location>
        <begin position="453"/>
        <end position="464"/>
    </location>
</feature>
<comment type="caution">
    <text evidence="2">The sequence shown here is derived from an EMBL/GenBank/DDBJ whole genome shotgun (WGS) entry which is preliminary data.</text>
</comment>
<dbReference type="RefSeq" id="WP_147814712.1">
    <property type="nucleotide sequence ID" value="NZ_BPRB01000095.1"/>
</dbReference>
<sequence length="464" mass="52179">MFQAHYPQAILNAAVWACLHAKDERIRRWLARRMPGQVVSMGETCVVLPYPWATLEPPKLPQGRWRNAIMKEALAAAQRSHEAMSRAHREGGTVRGSGEFAGPPGVRELLDWLNALEEEDPRMLDKLPKISWSGAVEHCRRWHERLAAMRADRKAGDVGTVERIEVHSPAGWYWTHLVTKRALDNEGAAMGHCVGSRSYDRYAWDTTDKHENCPALGIWSLRDGEGRSHVTVEILPNGIMQAKGPKNATPTVDTCPAFGPLIDRVVPAGETAVTPSWLMRETDGTTRYFDPLNEMPRSGLTDTLYEVHYGQVMFRRAGSREPFIILDEVDEVDVGDISRRPVRLQRYRVERSPLARDVVASAIDSMVTMTVRSASGFVEAMGRMFAPDQNDGGSDIVRMHLGLPWEDSRDELRSLSRGHDPVCCGAAASPPRLARSVPGKIKRDPDTGMPWFRQHERERTGRRW</sequence>
<keyword evidence="3" id="KW-1185">Reference proteome</keyword>
<dbReference type="EMBL" id="BPRB01000095">
    <property type="protein sequence ID" value="GJE59787.1"/>
    <property type="molecule type" value="Genomic_DNA"/>
</dbReference>
<feature type="region of interest" description="Disordered" evidence="1">
    <location>
        <begin position="426"/>
        <end position="464"/>
    </location>
</feature>
<evidence type="ECO:0000313" key="2">
    <source>
        <dbReference type="EMBL" id="GJE59787.1"/>
    </source>
</evidence>
<reference evidence="2" key="1">
    <citation type="journal article" date="2021" name="Front. Microbiol.">
        <title>Comprehensive Comparative Genomics and Phenotyping of Methylobacterium Species.</title>
        <authorList>
            <person name="Alessa O."/>
            <person name="Ogura Y."/>
            <person name="Fujitani Y."/>
            <person name="Takami H."/>
            <person name="Hayashi T."/>
            <person name="Sahin N."/>
            <person name="Tani A."/>
        </authorList>
    </citation>
    <scope>NUCLEOTIDE SEQUENCE</scope>
    <source>
        <strain evidence="2">DSM 23632</strain>
    </source>
</reference>
<evidence type="ECO:0000256" key="1">
    <source>
        <dbReference type="SAM" id="MobiDB-lite"/>
    </source>
</evidence>
<accession>A0ABQ4TYU3</accession>